<evidence type="ECO:0000256" key="2">
    <source>
        <dbReference type="RuleBase" id="RU361163"/>
    </source>
</evidence>
<comment type="similarity">
    <text evidence="1 2">Belongs to the glycosyl hydrolase 12 (cellulase H) family.</text>
</comment>
<dbReference type="Gene3D" id="2.60.120.180">
    <property type="match status" value="1"/>
</dbReference>
<evidence type="ECO:0000256" key="1">
    <source>
        <dbReference type="ARBA" id="ARBA00005519"/>
    </source>
</evidence>
<gene>
    <name evidence="4" type="ORF">CLV71_104719</name>
</gene>
<dbReference type="EMBL" id="SOCP01000004">
    <property type="protein sequence ID" value="TDV54248.1"/>
    <property type="molecule type" value="Genomic_DNA"/>
</dbReference>
<reference evidence="4 5" key="1">
    <citation type="submission" date="2019-03" db="EMBL/GenBank/DDBJ databases">
        <title>Genomic Encyclopedia of Archaeal and Bacterial Type Strains, Phase II (KMG-II): from individual species to whole genera.</title>
        <authorList>
            <person name="Goeker M."/>
        </authorList>
    </citation>
    <scope>NUCLEOTIDE SEQUENCE [LARGE SCALE GENOMIC DNA]</scope>
    <source>
        <strain evidence="4 5">DSM 45499</strain>
    </source>
</reference>
<proteinExistence type="inferred from homology"/>
<keyword evidence="2" id="KW-0624">Polysaccharide degradation</keyword>
<name>A0A4R7VX74_9PSEU</name>
<evidence type="ECO:0000256" key="3">
    <source>
        <dbReference type="SAM" id="MobiDB-lite"/>
    </source>
</evidence>
<comment type="caution">
    <text evidence="4">The sequence shown here is derived from an EMBL/GenBank/DDBJ whole genome shotgun (WGS) entry which is preliminary data.</text>
</comment>
<dbReference type="GO" id="GO:0000272">
    <property type="term" value="P:polysaccharide catabolic process"/>
    <property type="evidence" value="ECO:0007669"/>
    <property type="project" value="UniProtKB-KW"/>
</dbReference>
<keyword evidence="5" id="KW-1185">Reference proteome</keyword>
<dbReference type="SUPFAM" id="SSF49899">
    <property type="entry name" value="Concanavalin A-like lectins/glucanases"/>
    <property type="match status" value="1"/>
</dbReference>
<protein>
    <submittedName>
        <fullName evidence="4">Glycosyl hydrolase family 12</fullName>
    </submittedName>
</protein>
<dbReference type="GO" id="GO:0008810">
    <property type="term" value="F:cellulase activity"/>
    <property type="evidence" value="ECO:0007669"/>
    <property type="project" value="InterPro"/>
</dbReference>
<evidence type="ECO:0000313" key="5">
    <source>
        <dbReference type="Proteomes" id="UP000294927"/>
    </source>
</evidence>
<sequence>MKMRQMSRLGIATVIGAALAMVGLLVTTAALSWHVDDVAATPTTRPTTRTTTTTTSAPPTTTTTTTTAVPTTTTTAKAPPAAAVTPAAANCAKPAFSTSEADDGWSDGDYYVQNNMWNASDYKVSQKLAACSAANWSVTTTADDDNGDGAVKTYPNVHKDYHDWDTGKEPPLSQYSRLTSTFAATSPHTGIYNVAYDIWLNGVPGNREVMIWTDNFHQSPAGDRVAGGLSFSGTTWDLYATDDNEYLAFVPSHTLTRGTLDLRAFLDYLVKNGHVQSNSTLGQICFGAEVVSTGGKPATFQFTDFSVTD</sequence>
<dbReference type="PANTHER" id="PTHR34002:SF9">
    <property type="entry name" value="XYLOGLUCAN-SPECIFIC ENDO-BETA-1,4-GLUCANASE A"/>
    <property type="match status" value="1"/>
</dbReference>
<keyword evidence="2" id="KW-0119">Carbohydrate metabolism</keyword>
<dbReference type="InterPro" id="IPR013319">
    <property type="entry name" value="GH11/12"/>
</dbReference>
<keyword evidence="2" id="KW-0326">Glycosidase</keyword>
<organism evidence="4 5">
    <name type="scientific">Actinophytocola oryzae</name>
    <dbReference type="NCBI Taxonomy" id="502181"/>
    <lineage>
        <taxon>Bacteria</taxon>
        <taxon>Bacillati</taxon>
        <taxon>Actinomycetota</taxon>
        <taxon>Actinomycetes</taxon>
        <taxon>Pseudonocardiales</taxon>
        <taxon>Pseudonocardiaceae</taxon>
    </lineage>
</organism>
<dbReference type="Pfam" id="PF01670">
    <property type="entry name" value="Glyco_hydro_12"/>
    <property type="match status" value="1"/>
</dbReference>
<accession>A0A4R7VX74</accession>
<evidence type="ECO:0000313" key="4">
    <source>
        <dbReference type="EMBL" id="TDV54248.1"/>
    </source>
</evidence>
<dbReference type="InterPro" id="IPR002594">
    <property type="entry name" value="GH12"/>
</dbReference>
<dbReference type="PANTHER" id="PTHR34002">
    <property type="entry name" value="BLR1656 PROTEIN"/>
    <property type="match status" value="1"/>
</dbReference>
<dbReference type="AlphaFoldDB" id="A0A4R7VX74"/>
<keyword evidence="2 4" id="KW-0378">Hydrolase</keyword>
<feature type="region of interest" description="Disordered" evidence="3">
    <location>
        <begin position="41"/>
        <end position="81"/>
    </location>
</feature>
<dbReference type="Proteomes" id="UP000294927">
    <property type="component" value="Unassembled WGS sequence"/>
</dbReference>
<dbReference type="InterPro" id="IPR013320">
    <property type="entry name" value="ConA-like_dom_sf"/>
</dbReference>